<dbReference type="AlphaFoldDB" id="A0A2T8JEW4"/>
<gene>
    <name evidence="2" type="ORF">PAHAL_4G335500</name>
</gene>
<sequence length="78" mass="7970">MRGRRQVVGGWSSPRGRHRHSPAPRSNHNSGDVTAAASLASTKRVAHGCGPPHASPPGDTPALVGPHTGKRSASPAPI</sequence>
<dbReference type="EMBL" id="CM008049">
    <property type="protein sequence ID" value="PVH48466.1"/>
    <property type="molecule type" value="Genomic_DNA"/>
</dbReference>
<evidence type="ECO:0000256" key="1">
    <source>
        <dbReference type="SAM" id="MobiDB-lite"/>
    </source>
</evidence>
<reference evidence="2" key="1">
    <citation type="submission" date="2018-04" db="EMBL/GenBank/DDBJ databases">
        <title>WGS assembly of Panicum hallii.</title>
        <authorList>
            <person name="Lovell J."/>
            <person name="Jenkins J."/>
            <person name="Lowry D."/>
            <person name="Mamidi S."/>
            <person name="Sreedasyam A."/>
            <person name="Weng X."/>
            <person name="Barry K."/>
            <person name="Bonette J."/>
            <person name="Campitelli B."/>
            <person name="Daum C."/>
            <person name="Gordon S."/>
            <person name="Gould B."/>
            <person name="Lipzen A."/>
            <person name="Macqueen A."/>
            <person name="Palacio-Mejia J."/>
            <person name="Plott C."/>
            <person name="Shakirov E."/>
            <person name="Shu S."/>
            <person name="Yoshinaga Y."/>
            <person name="Zane M."/>
            <person name="Rokhsar D."/>
            <person name="Grimwood J."/>
            <person name="Schmutz J."/>
            <person name="Juenger T."/>
        </authorList>
    </citation>
    <scope>NUCLEOTIDE SEQUENCE [LARGE SCALE GENOMIC DNA]</scope>
    <source>
        <strain evidence="2">FIL2</strain>
    </source>
</reference>
<protein>
    <submittedName>
        <fullName evidence="2">Uncharacterized protein</fullName>
    </submittedName>
</protein>
<dbReference type="Gramene" id="PVH48466">
    <property type="protein sequence ID" value="PVH48466"/>
    <property type="gene ID" value="PAHAL_4G335500"/>
</dbReference>
<accession>A0A2T8JEW4</accession>
<feature type="region of interest" description="Disordered" evidence="1">
    <location>
        <begin position="1"/>
        <end position="78"/>
    </location>
</feature>
<proteinExistence type="predicted"/>
<evidence type="ECO:0000313" key="2">
    <source>
        <dbReference type="EMBL" id="PVH48466.1"/>
    </source>
</evidence>
<dbReference type="Proteomes" id="UP000243499">
    <property type="component" value="Chromosome 4"/>
</dbReference>
<name>A0A2T8JEW4_9POAL</name>
<organism evidence="2">
    <name type="scientific">Panicum hallii</name>
    <dbReference type="NCBI Taxonomy" id="206008"/>
    <lineage>
        <taxon>Eukaryota</taxon>
        <taxon>Viridiplantae</taxon>
        <taxon>Streptophyta</taxon>
        <taxon>Embryophyta</taxon>
        <taxon>Tracheophyta</taxon>
        <taxon>Spermatophyta</taxon>
        <taxon>Magnoliopsida</taxon>
        <taxon>Liliopsida</taxon>
        <taxon>Poales</taxon>
        <taxon>Poaceae</taxon>
        <taxon>PACMAD clade</taxon>
        <taxon>Panicoideae</taxon>
        <taxon>Panicodae</taxon>
        <taxon>Paniceae</taxon>
        <taxon>Panicinae</taxon>
        <taxon>Panicum</taxon>
        <taxon>Panicum sect. Panicum</taxon>
    </lineage>
</organism>